<feature type="region of interest" description="Disordered" evidence="1">
    <location>
        <begin position="1096"/>
        <end position="1163"/>
    </location>
</feature>
<feature type="compositionally biased region" description="Polar residues" evidence="1">
    <location>
        <begin position="229"/>
        <end position="244"/>
    </location>
</feature>
<feature type="compositionally biased region" description="Gly residues" evidence="1">
    <location>
        <begin position="1122"/>
        <end position="1132"/>
    </location>
</feature>
<name>A0AAD8N731_9APIA</name>
<reference evidence="2" key="2">
    <citation type="submission" date="2023-05" db="EMBL/GenBank/DDBJ databases">
        <authorList>
            <person name="Schelkunov M.I."/>
        </authorList>
    </citation>
    <scope>NUCLEOTIDE SEQUENCE</scope>
    <source>
        <strain evidence="2">Hsosn_3</strain>
        <tissue evidence="2">Leaf</tissue>
    </source>
</reference>
<gene>
    <name evidence="2" type="ORF">POM88_007006</name>
</gene>
<dbReference type="Proteomes" id="UP001237642">
    <property type="component" value="Unassembled WGS sequence"/>
</dbReference>
<feature type="compositionally biased region" description="Basic and acidic residues" evidence="1">
    <location>
        <begin position="251"/>
        <end position="265"/>
    </location>
</feature>
<feature type="compositionally biased region" description="Polar residues" evidence="1">
    <location>
        <begin position="313"/>
        <end position="340"/>
    </location>
</feature>
<feature type="compositionally biased region" description="Basic and acidic residues" evidence="1">
    <location>
        <begin position="794"/>
        <end position="803"/>
    </location>
</feature>
<organism evidence="2 3">
    <name type="scientific">Heracleum sosnowskyi</name>
    <dbReference type="NCBI Taxonomy" id="360622"/>
    <lineage>
        <taxon>Eukaryota</taxon>
        <taxon>Viridiplantae</taxon>
        <taxon>Streptophyta</taxon>
        <taxon>Embryophyta</taxon>
        <taxon>Tracheophyta</taxon>
        <taxon>Spermatophyta</taxon>
        <taxon>Magnoliopsida</taxon>
        <taxon>eudicotyledons</taxon>
        <taxon>Gunneridae</taxon>
        <taxon>Pentapetalae</taxon>
        <taxon>asterids</taxon>
        <taxon>campanulids</taxon>
        <taxon>Apiales</taxon>
        <taxon>Apiaceae</taxon>
        <taxon>Apioideae</taxon>
        <taxon>apioid superclade</taxon>
        <taxon>Tordylieae</taxon>
        <taxon>Tordyliinae</taxon>
        <taxon>Heracleum</taxon>
    </lineage>
</organism>
<feature type="compositionally biased region" description="Basic and acidic residues" evidence="1">
    <location>
        <begin position="605"/>
        <end position="625"/>
    </location>
</feature>
<feature type="compositionally biased region" description="Acidic residues" evidence="1">
    <location>
        <begin position="1108"/>
        <end position="1121"/>
    </location>
</feature>
<evidence type="ECO:0000313" key="3">
    <source>
        <dbReference type="Proteomes" id="UP001237642"/>
    </source>
</evidence>
<protein>
    <submittedName>
        <fullName evidence="2">Uncharacterized protein</fullName>
    </submittedName>
</protein>
<sequence length="1788" mass="197093">MAPKQTLSQTNFAGIFSPNDAGEGFKGLVFFLNKSYLGYAITSTPILDLDRLEAFWQTAVAQTEGENPGIQFTISGQQYILTAEVINTALGITLEEGQNFAPLANDDTLKKLFLKIGYAGPILEEGTTKWYPSGEMDRKYLMKEWSMIFDAMVKVFSTKSTGWNGIPSYIKKLTHSLVHGYKVNVGALLMAQLKAAIGKKHMVDQVSNLDYPLPSGYDSFSLENETELDPNSVNPHSTPYTQPRPSRLPKAQREALQESRKRSLEADVGGSSVSQEGDTAPSAANKEGSQTEPPVVPPEPKKKRARRTKTTVSQPAVSQQTVVTERDSNISLDVPSQQGASIEIGLSPKAPCTESAQTHGSQPEIPPLEETHSELGHNEDFSTPIDGSHVSSVNQPPLSTTLSPSSFPTHSFVSSPQPREGDSPNPSGFDHPSPIMDEPPSSGPQEPISQSEMDTTPPNTELGQSGILSENETANTLSDLQGASYLQEDAVTASVAVKDTGNATVLATAAVIGGEKDTVTTEPTVTPHPKVAVMPEPAVQTPTDSNIPTQHAVKPSQPNFDDVLVEDASDDDLPLAKLLKVHSKSSPSMHVSIAHTHASRLSEGVQKKREIKEKRGEHKNERQPNELAKGEGLEHVQRDIEGAHTIQALGLESQTVRGDEITQKHPESVRTPIASKPLSFPSPPRRLRSGGPSATFGNRIAALEGQCATLDSKLDSLSQLVVDGFAATQLSIQFLTDLVAANSTKGEKLARSESLPIQESGGTQGEPVAVETRGGAKRKAMSKGEQVKPSSAKPQDKAEKPVEVEMDGERVLMSKETQDALQRRPASRHPILPPVVIREPTPETQETALQKKWREMEEQNKLGKGKGKLPEAIHGGIIWTNGTEFDQEEANVLMVDYRESTLHNHDSKFSSLVEKAMNAPSNRPTNTTKLLKEQITSVSVMVNDEKRWAVSIYLTSGISYFITMQLLQSLPAKVLCALKGKIRATQTPFNEILDMQIQNLIIQKLPEVYSNPSSVFYRSKTKDGTRRNSFMNLGSPSRMETKSILKALDGILSSNANPGRVHAVQEIYKMLVLRDKALGARMKELITRANAKRNDQGGSCFYNIPPHDDDDDDDEDGEDGGGEAAGNAGGSNSGNTGIQSQNEGNEETPSQEKKDAGATDEEESRILEALEASILRCAIDCINAEKDAVTKGTVDKDTVIEDAVLEDAVDKGTVKEGSVKDEAKATVKSKRLKAKAKAWFSRQKPTGKHKYSGKEKATGFGRNLKKPIQSIPPNSLKIQQMQSREIKSVEVKLDANQEATEYILWWEESRSAKIDKDFNLVATSTKKSTSTIDKRRIDFFYLERMVELLESYDDVSKAVMEHVLKYQADRDAEFYQKFGYNFADFDDADILTDLPASPIPYHWYYEFDDLPTEEGQTQPTQEGEPKPSKQPESSEYSQTQSELDKKEAELLEKHKASNKAESEAPNYQPYMLENPLRVKFLKEEIYVCSLHKLKTSTLKDLQYMVAGSIHPLEQICSDEIEKLLEGRKGEDSKLDKQRRKSLNAYPGSRFKLINEELHFRTYPYDIEQWLNLRDVSSLISPSIKKIIDEVEDDAVSSAEISLVESLRSCLAEALKREDAARQKRRSQANCDSKITRRQNVASHDSIFTLTATLAEDYATATIALDSKFGILDSTLCGELILSPKDHSCDSKLCGKSNCLNKDPYASWTYGQIPPRATAKSLPEGRQKGCNLTEFGIDLSYNNFFFKPQPCRDSLSHGNCLDYNPCSADQYSLYINCGGERSYNRQQNL</sequence>
<dbReference type="EMBL" id="JAUIZM010000002">
    <property type="protein sequence ID" value="KAK1397143.1"/>
    <property type="molecule type" value="Genomic_DNA"/>
</dbReference>
<feature type="compositionally biased region" description="Polar residues" evidence="1">
    <location>
        <begin position="443"/>
        <end position="470"/>
    </location>
</feature>
<reference evidence="2" key="1">
    <citation type="submission" date="2023-02" db="EMBL/GenBank/DDBJ databases">
        <title>Genome of toxic invasive species Heracleum sosnowskyi carries increased number of genes despite the absence of recent whole-genome duplications.</title>
        <authorList>
            <person name="Schelkunov M."/>
            <person name="Shtratnikova V."/>
            <person name="Makarenko M."/>
            <person name="Klepikova A."/>
            <person name="Omelchenko D."/>
            <person name="Novikova G."/>
            <person name="Obukhova E."/>
            <person name="Bogdanov V."/>
            <person name="Penin A."/>
            <person name="Logacheva M."/>
        </authorList>
    </citation>
    <scope>NUCLEOTIDE SEQUENCE</scope>
    <source>
        <strain evidence="2">Hsosn_3</strain>
        <tissue evidence="2">Leaf</tissue>
    </source>
</reference>
<feature type="region of interest" description="Disordered" evidence="1">
    <location>
        <begin position="1412"/>
        <end position="1444"/>
    </location>
</feature>
<evidence type="ECO:0000256" key="1">
    <source>
        <dbReference type="SAM" id="MobiDB-lite"/>
    </source>
</evidence>
<feature type="compositionally biased region" description="Basic and acidic residues" evidence="1">
    <location>
        <begin position="369"/>
        <end position="380"/>
    </location>
</feature>
<keyword evidence="3" id="KW-1185">Reference proteome</keyword>
<feature type="region of interest" description="Disordered" evidence="1">
    <location>
        <begin position="661"/>
        <end position="691"/>
    </location>
</feature>
<feature type="region of interest" description="Disordered" evidence="1">
    <location>
        <begin position="747"/>
        <end position="803"/>
    </location>
</feature>
<comment type="caution">
    <text evidence="2">The sequence shown here is derived from an EMBL/GenBank/DDBJ whole genome shotgun (WGS) entry which is preliminary data.</text>
</comment>
<feature type="compositionally biased region" description="Low complexity" evidence="1">
    <location>
        <begin position="396"/>
        <end position="412"/>
    </location>
</feature>
<feature type="compositionally biased region" description="Polar residues" evidence="1">
    <location>
        <begin position="1430"/>
        <end position="1441"/>
    </location>
</feature>
<feature type="compositionally biased region" description="Low complexity" evidence="1">
    <location>
        <begin position="1413"/>
        <end position="1422"/>
    </location>
</feature>
<evidence type="ECO:0000313" key="2">
    <source>
        <dbReference type="EMBL" id="KAK1397143.1"/>
    </source>
</evidence>
<feature type="region of interest" description="Disordered" evidence="1">
    <location>
        <begin position="596"/>
        <end position="625"/>
    </location>
</feature>
<accession>A0AAD8N731</accession>
<feature type="region of interest" description="Disordered" evidence="1">
    <location>
        <begin position="220"/>
        <end position="470"/>
    </location>
</feature>
<proteinExistence type="predicted"/>